<protein>
    <recommendedName>
        <fullName evidence="4">RNI-like protein</fullName>
    </recommendedName>
</protein>
<dbReference type="Gene3D" id="3.80.10.10">
    <property type="entry name" value="Ribonuclease Inhibitor"/>
    <property type="match status" value="1"/>
</dbReference>
<proteinExistence type="predicted"/>
<evidence type="ECO:0000313" key="3">
    <source>
        <dbReference type="Proteomes" id="UP001479436"/>
    </source>
</evidence>
<dbReference type="SMART" id="SM00367">
    <property type="entry name" value="LRR_CC"/>
    <property type="match status" value="3"/>
</dbReference>
<evidence type="ECO:0000256" key="1">
    <source>
        <dbReference type="SAM" id="MobiDB-lite"/>
    </source>
</evidence>
<dbReference type="Proteomes" id="UP001479436">
    <property type="component" value="Unassembled WGS sequence"/>
</dbReference>
<organism evidence="2 3">
    <name type="scientific">Basidiobolus ranarum</name>
    <dbReference type="NCBI Taxonomy" id="34480"/>
    <lineage>
        <taxon>Eukaryota</taxon>
        <taxon>Fungi</taxon>
        <taxon>Fungi incertae sedis</taxon>
        <taxon>Zoopagomycota</taxon>
        <taxon>Entomophthoromycotina</taxon>
        <taxon>Basidiobolomycetes</taxon>
        <taxon>Basidiobolales</taxon>
        <taxon>Basidiobolaceae</taxon>
        <taxon>Basidiobolus</taxon>
    </lineage>
</organism>
<keyword evidence="3" id="KW-1185">Reference proteome</keyword>
<sequence length="506" mass="56142">MSSASWIAFTSSESGAYVKINTVELLTKFVEEISSNDAFAKALKGLDVSPLFFRGVQAPKAEEDEESDIHECNAEDSKPCLFGDSQLITIIEKCSNLEVLCIGYGPQIIKAGDLINISGPETGIDTTNGPSCLTEEALKRVAELSKLEILNLYGCDNLSQDIVAQIGVGCPNLKQLCIDGEDDDDDEDDGFEDVTDDEEQEGEAAEEKPTETEVEEEEEGRPWTVEDWKAFQNLEVLSADSVELDVIAELPKLTHIQIYPFAKQEVLKKFIEANADKLQYINVTEEYDYEEAEDVSVSHSRMPSEILKCSKLESFNTDVFDHTEAHAEGFFDKIVDSFPNLKHLEIAADAEVASTTQIIVSKLTKLESLVWESEDITDETVEAIVKSLTNLRNLQLTFSEKLSETTVALIAENLKSLEQLNVNSITPASFELFKNNCPHLFEVGVIQGDELKKEHLADINAKLPNLHSLCVGGEIAEEMIEALMEVVPEVEYHIDGLDVEEESDEE</sequence>
<dbReference type="InterPro" id="IPR032675">
    <property type="entry name" value="LRR_dom_sf"/>
</dbReference>
<evidence type="ECO:0008006" key="4">
    <source>
        <dbReference type="Google" id="ProtNLM"/>
    </source>
</evidence>
<accession>A0ABR2WUM5</accession>
<feature type="compositionally biased region" description="Acidic residues" evidence="1">
    <location>
        <begin position="179"/>
        <end position="204"/>
    </location>
</feature>
<name>A0ABR2WUM5_9FUNG</name>
<dbReference type="InterPro" id="IPR006553">
    <property type="entry name" value="Leu-rich_rpt_Cys-con_subtyp"/>
</dbReference>
<evidence type="ECO:0000313" key="2">
    <source>
        <dbReference type="EMBL" id="KAK9765196.1"/>
    </source>
</evidence>
<feature type="region of interest" description="Disordered" evidence="1">
    <location>
        <begin position="179"/>
        <end position="223"/>
    </location>
</feature>
<dbReference type="PANTHER" id="PTHR13318">
    <property type="entry name" value="PARTNER OF PAIRED, ISOFORM B-RELATED"/>
    <property type="match status" value="1"/>
</dbReference>
<dbReference type="SUPFAM" id="SSF52047">
    <property type="entry name" value="RNI-like"/>
    <property type="match status" value="2"/>
</dbReference>
<gene>
    <name evidence="2" type="ORF">K7432_006668</name>
</gene>
<comment type="caution">
    <text evidence="2">The sequence shown here is derived from an EMBL/GenBank/DDBJ whole genome shotgun (WGS) entry which is preliminary data.</text>
</comment>
<reference evidence="2 3" key="1">
    <citation type="submission" date="2023-04" db="EMBL/GenBank/DDBJ databases">
        <title>Genome of Basidiobolus ranarum AG-B5.</title>
        <authorList>
            <person name="Stajich J.E."/>
            <person name="Carter-House D."/>
            <person name="Gryganskyi A."/>
        </authorList>
    </citation>
    <scope>NUCLEOTIDE SEQUENCE [LARGE SCALE GENOMIC DNA]</scope>
    <source>
        <strain evidence="2 3">AG-B5</strain>
    </source>
</reference>
<dbReference type="EMBL" id="JASJQH010000303">
    <property type="protein sequence ID" value="KAK9765196.1"/>
    <property type="molecule type" value="Genomic_DNA"/>
</dbReference>